<gene>
    <name evidence="2" type="ORF">Pla163_03870</name>
</gene>
<dbReference type="OrthoDB" id="9779233at2"/>
<keyword evidence="3" id="KW-1185">Reference proteome</keyword>
<evidence type="ECO:0000313" key="2">
    <source>
        <dbReference type="EMBL" id="QDU83289.1"/>
    </source>
</evidence>
<accession>A0A518CVN6</accession>
<dbReference type="PROSITE" id="PS50244">
    <property type="entry name" value="S5A_REDUCTASE"/>
    <property type="match status" value="1"/>
</dbReference>
<keyword evidence="1" id="KW-0812">Transmembrane</keyword>
<reference evidence="2 3" key="1">
    <citation type="submission" date="2019-02" db="EMBL/GenBank/DDBJ databases">
        <title>Deep-cultivation of Planctomycetes and their phenomic and genomic characterization uncovers novel biology.</title>
        <authorList>
            <person name="Wiegand S."/>
            <person name="Jogler M."/>
            <person name="Boedeker C."/>
            <person name="Pinto D."/>
            <person name="Vollmers J."/>
            <person name="Rivas-Marin E."/>
            <person name="Kohn T."/>
            <person name="Peeters S.H."/>
            <person name="Heuer A."/>
            <person name="Rast P."/>
            <person name="Oberbeckmann S."/>
            <person name="Bunk B."/>
            <person name="Jeske O."/>
            <person name="Meyerdierks A."/>
            <person name="Storesund J.E."/>
            <person name="Kallscheuer N."/>
            <person name="Luecker S."/>
            <person name="Lage O.M."/>
            <person name="Pohl T."/>
            <person name="Merkel B.J."/>
            <person name="Hornburger P."/>
            <person name="Mueller R.-W."/>
            <person name="Bruemmer F."/>
            <person name="Labrenz M."/>
            <person name="Spormann A.M."/>
            <person name="Op den Camp H."/>
            <person name="Overmann J."/>
            <person name="Amann R."/>
            <person name="Jetten M.S.M."/>
            <person name="Mascher T."/>
            <person name="Medema M.H."/>
            <person name="Devos D.P."/>
            <person name="Kaster A.-K."/>
            <person name="Ovreas L."/>
            <person name="Rohde M."/>
            <person name="Galperin M.Y."/>
            <person name="Jogler C."/>
        </authorList>
    </citation>
    <scope>NUCLEOTIDE SEQUENCE [LARGE SCALE GENOMIC DNA]</scope>
    <source>
        <strain evidence="2 3">Pla163</strain>
    </source>
</reference>
<dbReference type="GO" id="GO:0016020">
    <property type="term" value="C:membrane"/>
    <property type="evidence" value="ECO:0007669"/>
    <property type="project" value="TreeGrafter"/>
</dbReference>
<proteinExistence type="predicted"/>
<feature type="transmembrane region" description="Helical" evidence="1">
    <location>
        <begin position="146"/>
        <end position="167"/>
    </location>
</feature>
<feature type="transmembrane region" description="Helical" evidence="1">
    <location>
        <begin position="199"/>
        <end position="219"/>
    </location>
</feature>
<keyword evidence="1" id="KW-0472">Membrane</keyword>
<dbReference type="PANTHER" id="PTHR32251">
    <property type="entry name" value="3-OXO-5-ALPHA-STEROID 4-DEHYDROGENASE"/>
    <property type="match status" value="1"/>
</dbReference>
<keyword evidence="1" id="KW-1133">Transmembrane helix</keyword>
<dbReference type="PANTHER" id="PTHR32251:SF17">
    <property type="entry name" value="STEROID 5-ALPHA REDUCTASE C-TERMINAL DOMAIN-CONTAINING PROTEIN"/>
    <property type="match status" value="1"/>
</dbReference>
<feature type="transmembrane region" description="Helical" evidence="1">
    <location>
        <begin position="47"/>
        <end position="67"/>
    </location>
</feature>
<feature type="transmembrane region" description="Helical" evidence="1">
    <location>
        <begin position="73"/>
        <end position="95"/>
    </location>
</feature>
<organism evidence="2 3">
    <name type="scientific">Rohdeia mirabilis</name>
    <dbReference type="NCBI Taxonomy" id="2528008"/>
    <lineage>
        <taxon>Bacteria</taxon>
        <taxon>Pseudomonadati</taxon>
        <taxon>Planctomycetota</taxon>
        <taxon>Planctomycetia</taxon>
        <taxon>Planctomycetia incertae sedis</taxon>
        <taxon>Rohdeia</taxon>
    </lineage>
</organism>
<dbReference type="EMBL" id="CP036290">
    <property type="protein sequence ID" value="QDU83289.1"/>
    <property type="molecule type" value="Genomic_DNA"/>
</dbReference>
<protein>
    <submittedName>
        <fullName evidence="2">3-oxo-5-alpha-steroid 4-dehydrogenase</fullName>
    </submittedName>
</protein>
<evidence type="ECO:0000256" key="1">
    <source>
        <dbReference type="SAM" id="Phobius"/>
    </source>
</evidence>
<dbReference type="Pfam" id="PF06966">
    <property type="entry name" value="DUF1295"/>
    <property type="match status" value="1"/>
</dbReference>
<dbReference type="Gene3D" id="1.20.120.1630">
    <property type="match status" value="1"/>
</dbReference>
<feature type="transmembrane region" description="Helical" evidence="1">
    <location>
        <begin position="15"/>
        <end position="35"/>
    </location>
</feature>
<evidence type="ECO:0000313" key="3">
    <source>
        <dbReference type="Proteomes" id="UP000319342"/>
    </source>
</evidence>
<feature type="transmembrane region" description="Helical" evidence="1">
    <location>
        <begin position="116"/>
        <end position="140"/>
    </location>
</feature>
<name>A0A518CVN6_9BACT</name>
<dbReference type="Proteomes" id="UP000319342">
    <property type="component" value="Chromosome"/>
</dbReference>
<dbReference type="InterPro" id="IPR010721">
    <property type="entry name" value="UstE-like"/>
</dbReference>
<dbReference type="AlphaFoldDB" id="A0A518CVN6"/>
<sequence length="276" mass="31139">MHPRASHERTPPVNWTLALVSLVATCVLMAVMWLRQRRTGNAGIVDVAWAGSIGVMAVLFCALGDGWEPRRILVGALGGLWSARLTWHLFVRVSGEAEDGRYAEMRRSYGERFDRFMVLFFAIQALLAWLLALPFLHLAAQSAEGWRVWDVLAVVLWITSIAGEAVADRQLAAWRTNPSNKGKTCRAGLWRYSRHPNYFFEWLHWCVYPLLAVGLPWGWTLWVAPLAMLVLVTKVTGIPPTEAQSVRSRGDDYRRYQRETNAFFPGPVNTSAEANS</sequence>